<protein>
    <submittedName>
        <fullName evidence="1">Uncharacterized protein</fullName>
    </submittedName>
</protein>
<dbReference type="Proteomes" id="UP000037136">
    <property type="component" value="Unassembled WGS sequence"/>
</dbReference>
<dbReference type="AlphaFoldDB" id="A0A2A9PGT1"/>
<name>A0A2A9PGT1_OPHUN</name>
<reference evidence="1 2" key="1">
    <citation type="journal article" date="2015" name="BMC Genomics">
        <title>Gene expression during zombie ant biting behavior reflects the complexity underlying fungal parasitic behavioral manipulation.</title>
        <authorList>
            <person name="de Bekker C."/>
            <person name="Ohm R.A."/>
            <person name="Loreto R.G."/>
            <person name="Sebastian A."/>
            <person name="Albert I."/>
            <person name="Merrow M."/>
            <person name="Brachmann A."/>
            <person name="Hughes D.P."/>
        </authorList>
    </citation>
    <scope>NUCLEOTIDE SEQUENCE [LARGE SCALE GENOMIC DNA]</scope>
    <source>
        <strain evidence="1 2">SC16a</strain>
    </source>
</reference>
<organism evidence="1 2">
    <name type="scientific">Ophiocordyceps unilateralis</name>
    <name type="common">Zombie-ant fungus</name>
    <name type="synonym">Torrubia unilateralis</name>
    <dbReference type="NCBI Taxonomy" id="268505"/>
    <lineage>
        <taxon>Eukaryota</taxon>
        <taxon>Fungi</taxon>
        <taxon>Dikarya</taxon>
        <taxon>Ascomycota</taxon>
        <taxon>Pezizomycotina</taxon>
        <taxon>Sordariomycetes</taxon>
        <taxon>Hypocreomycetidae</taxon>
        <taxon>Hypocreales</taxon>
        <taxon>Ophiocordycipitaceae</taxon>
        <taxon>Ophiocordyceps</taxon>
    </lineage>
</organism>
<sequence length="81" mass="9046">MAQARNASATSHRLGKAARRWRWCSSCPSGSRCRSCWRCSRATLTRATDEALQYSNLFLPHKKRSLPSTRQPGEAIPSAVL</sequence>
<evidence type="ECO:0000313" key="1">
    <source>
        <dbReference type="EMBL" id="PFH60548.1"/>
    </source>
</evidence>
<evidence type="ECO:0000313" key="2">
    <source>
        <dbReference type="Proteomes" id="UP000037136"/>
    </source>
</evidence>
<comment type="caution">
    <text evidence="1">The sequence shown here is derived from an EMBL/GenBank/DDBJ whole genome shotgun (WGS) entry which is preliminary data.</text>
</comment>
<accession>A0A2A9PGT1</accession>
<reference evidence="1 2" key="2">
    <citation type="journal article" date="2017" name="Sci. Rep.">
        <title>Ant-infecting Ophiocordyceps genomes reveal a high diversity of potential behavioral manipulation genes and a possible major role for enterotoxins.</title>
        <authorList>
            <person name="de Bekker C."/>
            <person name="Ohm R.A."/>
            <person name="Evans H.C."/>
            <person name="Brachmann A."/>
            <person name="Hughes D.P."/>
        </authorList>
    </citation>
    <scope>NUCLEOTIDE SEQUENCE [LARGE SCALE GENOMIC DNA]</scope>
    <source>
        <strain evidence="1 2">SC16a</strain>
    </source>
</reference>
<proteinExistence type="predicted"/>
<keyword evidence="2" id="KW-1185">Reference proteome</keyword>
<dbReference type="EMBL" id="LAZP02000122">
    <property type="protein sequence ID" value="PFH60548.1"/>
    <property type="molecule type" value="Genomic_DNA"/>
</dbReference>
<gene>
    <name evidence="1" type="ORF">XA68_10791</name>
</gene>